<dbReference type="Proteomes" id="UP001197093">
    <property type="component" value="Unassembled WGS sequence"/>
</dbReference>
<dbReference type="AlphaFoldDB" id="A0AAD4EWG7"/>
<evidence type="ECO:0000313" key="2">
    <source>
        <dbReference type="EMBL" id="KAG7286867.1"/>
    </source>
</evidence>
<reference evidence="2" key="1">
    <citation type="submission" date="2023-02" db="EMBL/GenBank/DDBJ databases">
        <authorList>
            <person name="Palmer J.M."/>
        </authorList>
    </citation>
    <scope>NUCLEOTIDE SEQUENCE</scope>
    <source>
        <strain evidence="2">FW57</strain>
    </source>
</reference>
<feature type="signal peptide" evidence="1">
    <location>
        <begin position="1"/>
        <end position="19"/>
    </location>
</feature>
<dbReference type="EMBL" id="JAHCVI010000004">
    <property type="protein sequence ID" value="KAG7286867.1"/>
    <property type="molecule type" value="Genomic_DNA"/>
</dbReference>
<organism evidence="2 3">
    <name type="scientific">Staphylotrichum longicolle</name>
    <dbReference type="NCBI Taxonomy" id="669026"/>
    <lineage>
        <taxon>Eukaryota</taxon>
        <taxon>Fungi</taxon>
        <taxon>Dikarya</taxon>
        <taxon>Ascomycota</taxon>
        <taxon>Pezizomycotina</taxon>
        <taxon>Sordariomycetes</taxon>
        <taxon>Sordariomycetidae</taxon>
        <taxon>Sordariales</taxon>
        <taxon>Chaetomiaceae</taxon>
        <taxon>Staphylotrichum</taxon>
    </lineage>
</organism>
<name>A0AAD4EWG7_9PEZI</name>
<dbReference type="Pfam" id="PF14099">
    <property type="entry name" value="Polysacc_lyase"/>
    <property type="match status" value="1"/>
</dbReference>
<gene>
    <name evidence="2" type="ORF">NEMBOFW57_009185</name>
</gene>
<keyword evidence="3" id="KW-1185">Reference proteome</keyword>
<sequence>MAFRHFVVALLVALPAVRAEQIFSNRGTLAGWGGTQTEHNGEIKEVTDVFFDEPPALVMTQTFDASYTGRYHSEVRVLNAYQHGDTRFYGFAFRLPPDWQFDPAQSYDLAQFIAPFDKCDTFMPTTMFWAEGTKVFTRLKSGSVCDQKTKEIPLDVTLTAGEWHKVIIEARWDSGTAGFLRLWFDGKQVLDEENVATTVAEDVPFQFRVGLYANGWHDDKGMKGSQGFREVFYDKIAIATTKDEADPDLW</sequence>
<accession>A0AAD4EWG7</accession>
<evidence type="ECO:0000313" key="3">
    <source>
        <dbReference type="Proteomes" id="UP001197093"/>
    </source>
</evidence>
<dbReference type="InterPro" id="IPR025975">
    <property type="entry name" value="Polysacc_lyase"/>
</dbReference>
<feature type="chain" id="PRO_5042258540" description="Polysaccharide lyase" evidence="1">
    <location>
        <begin position="20"/>
        <end position="250"/>
    </location>
</feature>
<dbReference type="Gene3D" id="2.60.120.200">
    <property type="match status" value="1"/>
</dbReference>
<evidence type="ECO:0000256" key="1">
    <source>
        <dbReference type="SAM" id="SignalP"/>
    </source>
</evidence>
<keyword evidence="1" id="KW-0732">Signal</keyword>
<evidence type="ECO:0008006" key="4">
    <source>
        <dbReference type="Google" id="ProtNLM"/>
    </source>
</evidence>
<proteinExistence type="predicted"/>
<protein>
    <recommendedName>
        <fullName evidence="4">Polysaccharide lyase</fullName>
    </recommendedName>
</protein>
<comment type="caution">
    <text evidence="2">The sequence shown here is derived from an EMBL/GenBank/DDBJ whole genome shotgun (WGS) entry which is preliminary data.</text>
</comment>